<evidence type="ECO:0000313" key="1">
    <source>
        <dbReference type="EMBL" id="AFN65046.1"/>
    </source>
</evidence>
<dbReference type="EMBL" id="CP003703">
    <property type="protein sequence ID" value="AFN65046.1"/>
    <property type="molecule type" value="Genomic_DNA"/>
</dbReference>
<sequence>MPSVFCDGSRNETKIWKEGVKSIDDWIGNSQLEDEVLKQSLKEGFAVVRGGRNTIKGVGGGEVVEEYLDFWKKGKETGMSHSIELHQEAQLNILYNNAGIVLGKKGTTRRMPQLVWGWTAVTGEVEEWNSKVEDFFPLDIKVVGESNKLEETNKGKKKLIQEVQVNEKISEIVAVKLDQVVITETGIGRDSGKEVKWGSVKKPTWTSILLK</sequence>
<accession>I6YAQ4</accession>
<dbReference type="PATRIC" id="fig|1197325.3.peg.268"/>
<dbReference type="RefSeq" id="WP_014849756.1">
    <property type="nucleotide sequence ID" value="NC_018149.1"/>
</dbReference>
<dbReference type="KEGG" id="mwe:WEN_01235"/>
<name>I6YAQ4_MYCWM</name>
<protein>
    <submittedName>
        <fullName evidence="1">Uncharacterized protein</fullName>
    </submittedName>
</protein>
<evidence type="ECO:0000313" key="2">
    <source>
        <dbReference type="Proteomes" id="UP000009005"/>
    </source>
</evidence>
<reference evidence="1 2" key="1">
    <citation type="journal article" date="2012" name="J. Bacteriol.">
        <title>Complete genome sequence of Mycoplasma wenyonii strain Massachusetts.</title>
        <authorList>
            <person name="Dos Santos A.P."/>
            <person name="Guimaraes A.M."/>
            <person name="do Nascimento N.C."/>
            <person name="Sanmiguel P.J."/>
            <person name="Messick J.B."/>
        </authorList>
    </citation>
    <scope>NUCLEOTIDE SEQUENCE [LARGE SCALE GENOMIC DNA]</scope>
    <source>
        <strain evidence="1 2">Massachusetts</strain>
    </source>
</reference>
<keyword evidence="2" id="KW-1185">Reference proteome</keyword>
<dbReference type="HOGENOM" id="CLU_064276_0_0_14"/>
<dbReference type="AlphaFoldDB" id="I6YAQ4"/>
<organism evidence="1 2">
    <name type="scientific">Mycoplasma wenyonii (strain Massachusetts)</name>
    <name type="common">Eperythrozoon wenyonii</name>
    <dbReference type="NCBI Taxonomy" id="1197325"/>
    <lineage>
        <taxon>Bacteria</taxon>
        <taxon>Bacillati</taxon>
        <taxon>Mycoplasmatota</taxon>
        <taxon>Mollicutes</taxon>
        <taxon>Mycoplasmataceae</taxon>
        <taxon>Mycoplasma</taxon>
    </lineage>
</organism>
<dbReference type="Proteomes" id="UP000009005">
    <property type="component" value="Chromosome"/>
</dbReference>
<proteinExistence type="predicted"/>
<gene>
    <name evidence="1" type="ordered locus">WEN_01235</name>
</gene>